<name>A0A6C0HSR2_9ZZZZ</name>
<dbReference type="EMBL" id="MN740011">
    <property type="protein sequence ID" value="QHT83778.1"/>
    <property type="molecule type" value="Genomic_DNA"/>
</dbReference>
<evidence type="ECO:0000313" key="1">
    <source>
        <dbReference type="EMBL" id="QHT83778.1"/>
    </source>
</evidence>
<sequence length="57" mass="6691">MSTIDTDKNKNKHCNIFLDLLVKCNTTENIDIKKNCVLIEKMLNSSWIDLYNKCKKN</sequence>
<reference evidence="1" key="1">
    <citation type="journal article" date="2020" name="Nature">
        <title>Giant virus diversity and host interactions through global metagenomics.</title>
        <authorList>
            <person name="Schulz F."/>
            <person name="Roux S."/>
            <person name="Paez-Espino D."/>
            <person name="Jungbluth S."/>
            <person name="Walsh D.A."/>
            <person name="Denef V.J."/>
            <person name="McMahon K.D."/>
            <person name="Konstantinidis K.T."/>
            <person name="Eloe-Fadrosh E.A."/>
            <person name="Kyrpides N.C."/>
            <person name="Woyke T."/>
        </authorList>
    </citation>
    <scope>NUCLEOTIDE SEQUENCE</scope>
    <source>
        <strain evidence="1">GVMAG-M-3300023184-168</strain>
    </source>
</reference>
<organism evidence="1">
    <name type="scientific">viral metagenome</name>
    <dbReference type="NCBI Taxonomy" id="1070528"/>
    <lineage>
        <taxon>unclassified sequences</taxon>
        <taxon>metagenomes</taxon>
        <taxon>organismal metagenomes</taxon>
    </lineage>
</organism>
<dbReference type="AlphaFoldDB" id="A0A6C0HSR2"/>
<protein>
    <submittedName>
        <fullName evidence="1">Uncharacterized protein</fullName>
    </submittedName>
</protein>
<accession>A0A6C0HSR2</accession>
<proteinExistence type="predicted"/>